<sequence length="555" mass="65820">MPRGRARERQRRNPMEKLDAEAFSFHFLNMEFVYDRNCSYLCYQVEGRLSGSPVLSEQGVFPNEVCGKTRRHAELCFLDWFRGRLSPDEYYCVTWFISWSPCSNCAREVAEFLKRHRNVELSIFAARLYYCRDHEQGLQSLCNRGAQLAVMLRKDFTYCWDNFVHNSGREFSPWENIDANSDLLARKLEDLLKNPMEKLHRKTFSFHFRNLKFAKGRKCSYLCYRVEGRLSGPPGLFEQGVVVNEVCGDTGGHAELCFLHWFRGRLSPHEYYRVTWFISWSPCSNCARDVAKFLKRHRNVELSILAARLYYCRDHEQGLRSLCNSGAELAIMVFRDFRYCWDNFVYHHGRHFIPWENIDANSDLLARKLEDLLKNPLEKLHPNTFSFHFCNLEFAYDRKYSYLCYQVEGRLSGSPGLSEQGVFLNEVCDENCRHAELCFLHWFRGRLSPDEYYHVTWFISWSPCSNCARQVAEFLKQHRNVELSIFAARLYYWQRNKPDLRNLCSSGAQLAIMFYQDFRYCWDNFVHNSGREFIPWEKINVNSRLLATNLEEILK</sequence>
<name>A0A3Q2GWY5_HORSE</name>
<keyword evidence="9" id="KW-1185">Reference proteome</keyword>
<dbReference type="GO" id="GO:0008270">
    <property type="term" value="F:zinc ion binding"/>
    <property type="evidence" value="ECO:0007669"/>
    <property type="project" value="InterPro"/>
</dbReference>
<evidence type="ECO:0000256" key="3">
    <source>
        <dbReference type="ARBA" id="ARBA00022723"/>
    </source>
</evidence>
<comment type="similarity">
    <text evidence="2">Belongs to the cytidine and deoxycytidylate deaminase family.</text>
</comment>
<dbReference type="CDD" id="cd01283">
    <property type="entry name" value="cytidine_deaminase"/>
    <property type="match status" value="3"/>
</dbReference>
<protein>
    <submittedName>
        <fullName evidence="8">Apolipoprotein B mRNA editing enzyme, catalytic polypeptide</fullName>
    </submittedName>
</protein>
<dbReference type="InterPro" id="IPR050610">
    <property type="entry name" value="APOBEC_Cyt_Deaminase"/>
</dbReference>
<evidence type="ECO:0000256" key="4">
    <source>
        <dbReference type="ARBA" id="ARBA00022737"/>
    </source>
</evidence>
<evidence type="ECO:0000256" key="6">
    <source>
        <dbReference type="ARBA" id="ARBA00022833"/>
    </source>
</evidence>
<comment type="cofactor">
    <cofactor evidence="1">
        <name>Zn(2+)</name>
        <dbReference type="ChEBI" id="CHEBI:29105"/>
    </cofactor>
</comment>
<dbReference type="PANTHER" id="PTHR13857:SF45">
    <property type="entry name" value="DNA DC-DU-EDITING ENZYME APOBEC-3F"/>
    <property type="match status" value="1"/>
</dbReference>
<evidence type="ECO:0000313" key="9">
    <source>
        <dbReference type="Proteomes" id="UP000002281"/>
    </source>
</evidence>
<dbReference type="Gene3D" id="3.40.140.10">
    <property type="entry name" value="Cytidine Deaminase, domain 2"/>
    <property type="match status" value="3"/>
</dbReference>
<dbReference type="ExpressionAtlas" id="A0A3Q2GWY5">
    <property type="expression patterns" value="baseline"/>
</dbReference>
<dbReference type="GeneTree" id="ENSGT00940000162695"/>
<dbReference type="PROSITE" id="PS51747">
    <property type="entry name" value="CYT_DCMP_DEAMINASES_2"/>
    <property type="match status" value="3"/>
</dbReference>
<accession>A0A3Q2GWY5</accession>
<keyword evidence="5" id="KW-0378">Hydrolase</keyword>
<dbReference type="Pfam" id="PF18778">
    <property type="entry name" value="NAD1"/>
    <property type="match status" value="1"/>
</dbReference>
<gene>
    <name evidence="8" type="primary">APOBEC3Z2A-Z2</name>
</gene>
<dbReference type="InterPro" id="IPR016192">
    <property type="entry name" value="APOBEC/CMP_deaminase_Zn-bd"/>
</dbReference>
<feature type="domain" description="CMP/dCMP-type deaminase" evidence="7">
    <location>
        <begin position="216"/>
        <end position="322"/>
    </location>
</feature>
<feature type="domain" description="CMP/dCMP-type deaminase" evidence="7">
    <location>
        <begin position="9"/>
        <end position="141"/>
    </location>
</feature>
<reference evidence="8" key="2">
    <citation type="submission" date="2025-08" db="UniProtKB">
        <authorList>
            <consortium name="Ensembl"/>
        </authorList>
    </citation>
    <scope>IDENTIFICATION</scope>
    <source>
        <strain evidence="8">Thoroughbred</strain>
    </source>
</reference>
<reference evidence="8" key="3">
    <citation type="submission" date="2025-09" db="UniProtKB">
        <authorList>
            <consortium name="Ensembl"/>
        </authorList>
    </citation>
    <scope>IDENTIFICATION</scope>
    <source>
        <strain evidence="8">Thoroughbred</strain>
    </source>
</reference>
<keyword evidence="4" id="KW-0677">Repeat</keyword>
<dbReference type="GO" id="GO:0016787">
    <property type="term" value="F:hydrolase activity"/>
    <property type="evidence" value="ECO:0007669"/>
    <property type="project" value="UniProtKB-KW"/>
</dbReference>
<dbReference type="InterPro" id="IPR002125">
    <property type="entry name" value="CMP_dCMP_dom"/>
</dbReference>
<dbReference type="PROSITE" id="PS00903">
    <property type="entry name" value="CYT_DCMP_DEAMINASES_1"/>
    <property type="match status" value="3"/>
</dbReference>
<evidence type="ECO:0000259" key="7">
    <source>
        <dbReference type="PROSITE" id="PS51747"/>
    </source>
</evidence>
<evidence type="ECO:0000256" key="1">
    <source>
        <dbReference type="ARBA" id="ARBA00001947"/>
    </source>
</evidence>
<feature type="domain" description="CMP/dCMP-type deaminase" evidence="7">
    <location>
        <begin position="397"/>
        <end position="504"/>
    </location>
</feature>
<organism evidence="8 9">
    <name type="scientific">Equus caballus</name>
    <name type="common">Horse</name>
    <dbReference type="NCBI Taxonomy" id="9796"/>
    <lineage>
        <taxon>Eukaryota</taxon>
        <taxon>Metazoa</taxon>
        <taxon>Chordata</taxon>
        <taxon>Craniata</taxon>
        <taxon>Vertebrata</taxon>
        <taxon>Euteleostomi</taxon>
        <taxon>Mammalia</taxon>
        <taxon>Eutheria</taxon>
        <taxon>Laurasiatheria</taxon>
        <taxon>Perissodactyla</taxon>
        <taxon>Equidae</taxon>
        <taxon>Equus</taxon>
    </lineage>
</organism>
<dbReference type="PANTHER" id="PTHR13857">
    <property type="entry name" value="MRNA EDITING ENZYME"/>
    <property type="match status" value="1"/>
</dbReference>
<dbReference type="AlphaFoldDB" id="A0A3Q2GWY5"/>
<proteinExistence type="inferred from homology"/>
<dbReference type="Proteomes" id="UP000002281">
    <property type="component" value="Chromosome 28"/>
</dbReference>
<reference evidence="8 9" key="1">
    <citation type="journal article" date="2009" name="Science">
        <title>Genome sequence, comparative analysis, and population genetics of the domestic horse.</title>
        <authorList>
            <consortium name="Broad Institute Genome Sequencing Platform"/>
            <consortium name="Broad Institute Whole Genome Assembly Team"/>
            <person name="Wade C.M."/>
            <person name="Giulotto E."/>
            <person name="Sigurdsson S."/>
            <person name="Zoli M."/>
            <person name="Gnerre S."/>
            <person name="Imsland F."/>
            <person name="Lear T.L."/>
            <person name="Adelson D.L."/>
            <person name="Bailey E."/>
            <person name="Bellone R.R."/>
            <person name="Bloecker H."/>
            <person name="Distl O."/>
            <person name="Edgar R.C."/>
            <person name="Garber M."/>
            <person name="Leeb T."/>
            <person name="Mauceli E."/>
            <person name="MacLeod J.N."/>
            <person name="Penedo M.C.T."/>
            <person name="Raison J.M."/>
            <person name="Sharpe T."/>
            <person name="Vogel J."/>
            <person name="Andersson L."/>
            <person name="Antczak D.F."/>
            <person name="Biagi T."/>
            <person name="Binns M.M."/>
            <person name="Chowdhary B.P."/>
            <person name="Coleman S.J."/>
            <person name="Della Valle G."/>
            <person name="Fryc S."/>
            <person name="Guerin G."/>
            <person name="Hasegawa T."/>
            <person name="Hill E.W."/>
            <person name="Jurka J."/>
            <person name="Kiialainen A."/>
            <person name="Lindgren G."/>
            <person name="Liu J."/>
            <person name="Magnani E."/>
            <person name="Mickelson J.R."/>
            <person name="Murray J."/>
            <person name="Nergadze S.G."/>
            <person name="Onofrio R."/>
            <person name="Pedroni S."/>
            <person name="Piras M.F."/>
            <person name="Raudsepp T."/>
            <person name="Rocchi M."/>
            <person name="Roeed K.H."/>
            <person name="Ryder O.A."/>
            <person name="Searle S."/>
            <person name="Skow L."/>
            <person name="Swinburne J.E."/>
            <person name="Syvaenen A.C."/>
            <person name="Tozaki T."/>
            <person name="Valberg S.J."/>
            <person name="Vaudin M."/>
            <person name="White J.R."/>
            <person name="Zody M.C."/>
            <person name="Lander E.S."/>
            <person name="Lindblad-Toh K."/>
        </authorList>
    </citation>
    <scope>NUCLEOTIDE SEQUENCE [LARGE SCALE GENOMIC DNA]</scope>
    <source>
        <strain evidence="8 9">Thoroughbred</strain>
    </source>
</reference>
<dbReference type="FunFam" id="3.40.140.10:FF:000044">
    <property type="entry name" value="Apolipoprotein B mRNA editing enzyme catalytic subunit 3B"/>
    <property type="match status" value="3"/>
</dbReference>
<keyword evidence="3" id="KW-0479">Metal-binding</keyword>
<evidence type="ECO:0000256" key="2">
    <source>
        <dbReference type="ARBA" id="ARBA00006576"/>
    </source>
</evidence>
<dbReference type="SUPFAM" id="SSF53927">
    <property type="entry name" value="Cytidine deaminase-like"/>
    <property type="match status" value="3"/>
</dbReference>
<evidence type="ECO:0000256" key="5">
    <source>
        <dbReference type="ARBA" id="ARBA00022801"/>
    </source>
</evidence>
<dbReference type="InterPro" id="IPR016193">
    <property type="entry name" value="Cytidine_deaminase-like"/>
</dbReference>
<dbReference type="Pfam" id="PF18782">
    <property type="entry name" value="NAD2"/>
    <property type="match status" value="1"/>
</dbReference>
<evidence type="ECO:0000313" key="8">
    <source>
        <dbReference type="Ensembl" id="ENSECAP00000025011.2"/>
    </source>
</evidence>
<dbReference type="Bgee" id="ENSECAG00000006071">
    <property type="expression patterns" value="Expressed in leukocyte and 22 other cell types or tissues"/>
</dbReference>
<keyword evidence="6" id="KW-0862">Zinc</keyword>
<dbReference type="Pfam" id="PF18772">
    <property type="entry name" value="APOBEC2"/>
    <property type="match status" value="1"/>
</dbReference>
<dbReference type="Ensembl" id="ENSECAT00000047574.2">
    <property type="protein sequence ID" value="ENSECAP00000025011.2"/>
    <property type="gene ID" value="ENSECAG00000006071.4"/>
</dbReference>